<comment type="caution">
    <text evidence="1">The sequence shown here is derived from an EMBL/GenBank/DDBJ whole genome shotgun (WGS) entry which is preliminary data.</text>
</comment>
<feature type="non-terminal residue" evidence="1">
    <location>
        <position position="260"/>
    </location>
</feature>
<proteinExistence type="predicted"/>
<dbReference type="InterPro" id="IPR015943">
    <property type="entry name" value="WD40/YVTN_repeat-like_dom_sf"/>
</dbReference>
<accession>T0ZD01</accession>
<reference evidence="1" key="1">
    <citation type="submission" date="2013-08" db="EMBL/GenBank/DDBJ databases">
        <authorList>
            <person name="Mendez C."/>
            <person name="Richter M."/>
            <person name="Ferrer M."/>
            <person name="Sanchez J."/>
        </authorList>
    </citation>
    <scope>NUCLEOTIDE SEQUENCE</scope>
</reference>
<name>T0ZD01_9ZZZZ</name>
<reference evidence="1" key="2">
    <citation type="journal article" date="2014" name="ISME J.">
        <title>Microbial stratification in low pH oxic and suboxic macroscopic growths along an acid mine drainage.</title>
        <authorList>
            <person name="Mendez-Garcia C."/>
            <person name="Mesa V."/>
            <person name="Sprenger R.R."/>
            <person name="Richter M."/>
            <person name="Diez M.S."/>
            <person name="Solano J."/>
            <person name="Bargiela R."/>
            <person name="Golyshina O.V."/>
            <person name="Manteca A."/>
            <person name="Ramos J.L."/>
            <person name="Gallego J.R."/>
            <person name="Llorente I."/>
            <person name="Martins Dos Santos V.A."/>
            <person name="Jensen O.N."/>
            <person name="Pelaez A.I."/>
            <person name="Sanchez J."/>
            <person name="Ferrer M."/>
        </authorList>
    </citation>
    <scope>NUCLEOTIDE SEQUENCE</scope>
</reference>
<protein>
    <submittedName>
        <fullName evidence="1">Glycosyl hydrolase, BNR repeat protein</fullName>
    </submittedName>
</protein>
<dbReference type="GO" id="GO:0010411">
    <property type="term" value="P:xyloglucan metabolic process"/>
    <property type="evidence" value="ECO:0007669"/>
    <property type="project" value="TreeGrafter"/>
</dbReference>
<dbReference type="PANTHER" id="PTHR43739:SF5">
    <property type="entry name" value="EXO-ALPHA-SIALIDASE"/>
    <property type="match status" value="1"/>
</dbReference>
<dbReference type="CDD" id="cd15482">
    <property type="entry name" value="Sialidase_non-viral"/>
    <property type="match status" value="1"/>
</dbReference>
<gene>
    <name evidence="1" type="ORF">B1A_21802</name>
</gene>
<organism evidence="1">
    <name type="scientific">mine drainage metagenome</name>
    <dbReference type="NCBI Taxonomy" id="410659"/>
    <lineage>
        <taxon>unclassified sequences</taxon>
        <taxon>metagenomes</taxon>
        <taxon>ecological metagenomes</taxon>
    </lineage>
</organism>
<evidence type="ECO:0000313" key="1">
    <source>
        <dbReference type="EMBL" id="EQD26684.1"/>
    </source>
</evidence>
<dbReference type="Gene3D" id="2.130.10.10">
    <property type="entry name" value="YVTN repeat-like/Quinoprotein amine dehydrogenase"/>
    <property type="match status" value="2"/>
</dbReference>
<sequence length="260" mass="28327">MPLFVAILVGALTPALAHTMPRALIDRLRWHFVGPFRGGWVTTVAGIPGKRNTYYIGTADGGIFVTHDSGRTWQARFQHEPVSSIGALAVAPSNPRILYAGTGQAGLRSDMSFGDGMYRSDNGGHTWKWIGLRQSQHIAAISVDPRQANTLLVAVLGHAFGPNPERGVFLTTNGGRTWKKTLYVNPDLGAIDLTRDPTRPALVYAALWNFRFPFYGHYGVVNGPGAGIFRSENGGRTWQRLADRGLPRRDLGRIGIAIVA</sequence>
<dbReference type="EMBL" id="AUZX01016114">
    <property type="protein sequence ID" value="EQD26684.1"/>
    <property type="molecule type" value="Genomic_DNA"/>
</dbReference>
<dbReference type="SUPFAM" id="SSF110296">
    <property type="entry name" value="Oligoxyloglucan reducing end-specific cellobiohydrolase"/>
    <property type="match status" value="2"/>
</dbReference>
<dbReference type="InterPro" id="IPR052025">
    <property type="entry name" value="Xyloglucanase_GH74"/>
</dbReference>
<keyword evidence="1" id="KW-0378">Hydrolase</keyword>
<dbReference type="PANTHER" id="PTHR43739">
    <property type="entry name" value="XYLOGLUCANASE (EUROFUNG)"/>
    <property type="match status" value="1"/>
</dbReference>
<dbReference type="AlphaFoldDB" id="T0ZD01"/>
<dbReference type="GO" id="GO:0016787">
    <property type="term" value="F:hydrolase activity"/>
    <property type="evidence" value="ECO:0007669"/>
    <property type="project" value="UniProtKB-KW"/>
</dbReference>